<evidence type="ECO:0000313" key="3">
    <source>
        <dbReference type="Proteomes" id="UP000216498"/>
    </source>
</evidence>
<feature type="transmembrane region" description="Helical" evidence="1">
    <location>
        <begin position="15"/>
        <end position="37"/>
    </location>
</feature>
<gene>
    <name evidence="2" type="ORF">CIL03_15810</name>
</gene>
<protein>
    <recommendedName>
        <fullName evidence="4">DUF485 domain-containing protein</fullName>
    </recommendedName>
</protein>
<dbReference type="PANTHER" id="PTHR38441:SF1">
    <property type="entry name" value="MEMBRANE PROTEIN"/>
    <property type="match status" value="1"/>
</dbReference>
<dbReference type="InterPro" id="IPR007436">
    <property type="entry name" value="DUF485"/>
</dbReference>
<evidence type="ECO:0000313" key="2">
    <source>
        <dbReference type="EMBL" id="OZU87557.1"/>
    </source>
</evidence>
<sequence>MDDKFQKLMQEKKRFLIPALIFLLVFYFMLPLSLIFLPEAMNGTSFVAGITWGWLYAFLQLPMTWIMVWAYHIKSKRFDRLVEEIKQEELS</sequence>
<dbReference type="AlphaFoldDB" id="A0A265N6T9"/>
<organism evidence="2 3">
    <name type="scientific">Virgibacillus indicus</name>
    <dbReference type="NCBI Taxonomy" id="2024554"/>
    <lineage>
        <taxon>Bacteria</taxon>
        <taxon>Bacillati</taxon>
        <taxon>Bacillota</taxon>
        <taxon>Bacilli</taxon>
        <taxon>Bacillales</taxon>
        <taxon>Bacillaceae</taxon>
        <taxon>Virgibacillus</taxon>
    </lineage>
</organism>
<dbReference type="PANTHER" id="PTHR38441">
    <property type="entry name" value="INTEGRAL MEMBRANE PROTEIN-RELATED"/>
    <property type="match status" value="1"/>
</dbReference>
<keyword evidence="1" id="KW-0812">Transmembrane</keyword>
<accession>A0A265N6T9</accession>
<dbReference type="OrthoDB" id="2886991at2"/>
<keyword evidence="1" id="KW-1133">Transmembrane helix</keyword>
<evidence type="ECO:0008006" key="4">
    <source>
        <dbReference type="Google" id="ProtNLM"/>
    </source>
</evidence>
<dbReference type="EMBL" id="NPMS01000009">
    <property type="protein sequence ID" value="OZU87557.1"/>
    <property type="molecule type" value="Genomic_DNA"/>
</dbReference>
<keyword evidence="1" id="KW-0472">Membrane</keyword>
<comment type="caution">
    <text evidence="2">The sequence shown here is derived from an EMBL/GenBank/DDBJ whole genome shotgun (WGS) entry which is preliminary data.</text>
</comment>
<evidence type="ECO:0000256" key="1">
    <source>
        <dbReference type="SAM" id="Phobius"/>
    </source>
</evidence>
<proteinExistence type="predicted"/>
<reference evidence="2 3" key="1">
    <citation type="submission" date="2017-08" db="EMBL/GenBank/DDBJ databases">
        <title>Virgibacillus indicus sp. nov. and Virgibacillus profoundi sp. nov, two moderately halophilic bacteria isolated from marine sediment by using the Microfluidic Streak Plate.</title>
        <authorList>
            <person name="Xu B."/>
            <person name="Hu B."/>
            <person name="Wang J."/>
            <person name="Zhu Y."/>
            <person name="Huang L."/>
            <person name="Du W."/>
            <person name="Huang Y."/>
        </authorList>
    </citation>
    <scope>NUCLEOTIDE SEQUENCE [LARGE SCALE GENOMIC DNA]</scope>
    <source>
        <strain evidence="2 3">IO3-P2-C2</strain>
    </source>
</reference>
<dbReference type="Proteomes" id="UP000216498">
    <property type="component" value="Unassembled WGS sequence"/>
</dbReference>
<dbReference type="Pfam" id="PF04341">
    <property type="entry name" value="DUF485"/>
    <property type="match status" value="1"/>
</dbReference>
<name>A0A265N6T9_9BACI</name>
<feature type="transmembrane region" description="Helical" evidence="1">
    <location>
        <begin position="49"/>
        <end position="71"/>
    </location>
</feature>
<dbReference type="RefSeq" id="WP_094886859.1">
    <property type="nucleotide sequence ID" value="NZ_NPMS01000009.1"/>
</dbReference>
<keyword evidence="3" id="KW-1185">Reference proteome</keyword>